<dbReference type="GO" id="GO:0005975">
    <property type="term" value="P:carbohydrate metabolic process"/>
    <property type="evidence" value="ECO:0007669"/>
    <property type="project" value="InterPro"/>
</dbReference>
<proteinExistence type="inferred from homology"/>
<dbReference type="OrthoDB" id="9795222at2"/>
<evidence type="ECO:0000256" key="4">
    <source>
        <dbReference type="RuleBase" id="RU361169"/>
    </source>
</evidence>
<dbReference type="InterPro" id="IPR012334">
    <property type="entry name" value="Pectin_lyas_fold"/>
</dbReference>
<dbReference type="RefSeq" id="WP_120271729.1">
    <property type="nucleotide sequence ID" value="NZ_RAPN01000001.1"/>
</dbReference>
<reference evidence="5 6" key="1">
    <citation type="submission" date="2018-09" db="EMBL/GenBank/DDBJ databases">
        <title>Genomic Encyclopedia of Archaeal and Bacterial Type Strains, Phase II (KMG-II): from individual species to whole genera.</title>
        <authorList>
            <person name="Goeker M."/>
        </authorList>
    </citation>
    <scope>NUCLEOTIDE SEQUENCE [LARGE SCALE GENOMIC DNA]</scope>
    <source>
        <strain evidence="5 6">DSM 27148</strain>
    </source>
</reference>
<comment type="caution">
    <text evidence="5">The sequence shown here is derived from an EMBL/GenBank/DDBJ whole genome shotgun (WGS) entry which is preliminary data.</text>
</comment>
<dbReference type="EMBL" id="RAPN01000001">
    <property type="protein sequence ID" value="RKD90311.1"/>
    <property type="molecule type" value="Genomic_DNA"/>
</dbReference>
<evidence type="ECO:0000256" key="1">
    <source>
        <dbReference type="ARBA" id="ARBA00008834"/>
    </source>
</evidence>
<gene>
    <name evidence="5" type="ORF">BC643_0648</name>
</gene>
<protein>
    <submittedName>
        <fullName evidence="5">Polygalacturonase</fullName>
    </submittedName>
</protein>
<evidence type="ECO:0000313" key="5">
    <source>
        <dbReference type="EMBL" id="RKD90311.1"/>
    </source>
</evidence>
<comment type="similarity">
    <text evidence="1 4">Belongs to the glycosyl hydrolase 28 family.</text>
</comment>
<dbReference type="Gene3D" id="2.160.20.10">
    <property type="entry name" value="Single-stranded right-handed beta-helix, Pectin lyase-like"/>
    <property type="match status" value="1"/>
</dbReference>
<dbReference type="InterPro" id="IPR051801">
    <property type="entry name" value="GH28_Enzymes"/>
</dbReference>
<dbReference type="PANTHER" id="PTHR31339">
    <property type="entry name" value="PECTIN LYASE-RELATED"/>
    <property type="match status" value="1"/>
</dbReference>
<accession>A0A419W4B8</accession>
<keyword evidence="6" id="KW-1185">Reference proteome</keyword>
<keyword evidence="2 4" id="KW-0378">Hydrolase</keyword>
<dbReference type="SUPFAM" id="SSF51126">
    <property type="entry name" value="Pectin lyase-like"/>
    <property type="match status" value="1"/>
</dbReference>
<evidence type="ECO:0000256" key="3">
    <source>
        <dbReference type="ARBA" id="ARBA00023295"/>
    </source>
</evidence>
<dbReference type="AlphaFoldDB" id="A0A419W4B8"/>
<dbReference type="PANTHER" id="PTHR31339:SF9">
    <property type="entry name" value="PLASMIN AND FIBRONECTIN-BINDING PROTEIN A"/>
    <property type="match status" value="1"/>
</dbReference>
<dbReference type="InterPro" id="IPR000743">
    <property type="entry name" value="Glyco_hydro_28"/>
</dbReference>
<evidence type="ECO:0000256" key="2">
    <source>
        <dbReference type="ARBA" id="ARBA00022801"/>
    </source>
</evidence>
<dbReference type="InterPro" id="IPR011050">
    <property type="entry name" value="Pectin_lyase_fold/virulence"/>
</dbReference>
<evidence type="ECO:0000313" key="6">
    <source>
        <dbReference type="Proteomes" id="UP000283387"/>
    </source>
</evidence>
<dbReference type="GO" id="GO:0004650">
    <property type="term" value="F:polygalacturonase activity"/>
    <property type="evidence" value="ECO:0007669"/>
    <property type="project" value="InterPro"/>
</dbReference>
<dbReference type="Proteomes" id="UP000283387">
    <property type="component" value="Unassembled WGS sequence"/>
</dbReference>
<keyword evidence="3 4" id="KW-0326">Glycosidase</keyword>
<sequence>MKSYLFVLFALIGLFVVNSGSAREYNILDFGAKADTAFLSTQAIQQAIDQCSEAGGGTVVIPAGHFKTGSIFLKSNVNFYLESGAVLFGSRDLKDYTKIKPGYISLRTQEATIQLIYAEDATNVSITGYGTIDGQGRSFKKLTKNDEGITRPHLLRFITCRNVLVENISLRNSGCWMQHYLACDEVQIRGVKVFNRNNYNNDGLDLDGCHDVTVSDFISDSDDDGVTLKSTSPRACENIAITNCVISSRCNAIKMGTESNGGFRNITISNCVVKPSPIKEPTFYGAPTGSSAISLEIVDGGKMEGISINNIQVEGTEAPIFIRLGNRARSHKSGVTIDHVGEISDVSISHVRVKTEGNTACSITGQPGFPVRNVRLNDIIVESAGGGTLADFQCPVEYKPKDYPEATMFGVLPAYGFYLRHAENIRFDNCAFVTKQIDARPAVFIEKSVNCVLDALDLTNLKTETEAGIYASQVQKLIVKGSIGGAGLKTLVRVSKQDESEITLSGNVLSDGVLELETMK</sequence>
<name>A0A419W4B8_9BACT</name>
<dbReference type="Pfam" id="PF00295">
    <property type="entry name" value="Glyco_hydro_28"/>
    <property type="match status" value="1"/>
</dbReference>
<organism evidence="5 6">
    <name type="scientific">Mangrovibacterium diazotrophicum</name>
    <dbReference type="NCBI Taxonomy" id="1261403"/>
    <lineage>
        <taxon>Bacteria</taxon>
        <taxon>Pseudomonadati</taxon>
        <taxon>Bacteroidota</taxon>
        <taxon>Bacteroidia</taxon>
        <taxon>Marinilabiliales</taxon>
        <taxon>Prolixibacteraceae</taxon>
        <taxon>Mangrovibacterium</taxon>
    </lineage>
</organism>